<sequence length="393" mass="43353" precursor="true">MTRNRLNLATLLILALSAPFPLTVSAQSLPQDPDASVPAKNYITAVNPDLTITYRLYAPTAEHVDVVTGATPVTYIPHQMTKDDKGVWSWTSGAQKPDLYEYFFNVDGLRIADPGSAMPKPQRQVNTSLILVPGSILDVKNVPHGEVRTLTYHSAALNSERQVAVWTPPGYTDASQPLPVLYFYHGFGDTGRSALDQGRIPQIMDNLLAEKKIVPMLVVIPDTETDAKGVVPEDYVTKDRRKEFYPRNAAAADKELTGDIIPLISKTFRVRDDATGRALAGLSQGGYQTLVSGMTHLDQFGWLATLSGVSTTTVPNADVAKRLAEPEKINAQLKNFTVVVGEKDVVTGKDIAGLKTELEEKKIKFDYHEYPNLGHEMDVWRPAYAEFVQKIFK</sequence>
<dbReference type="PANTHER" id="PTHR48098:SF1">
    <property type="entry name" value="DIACYLGLYCEROL ACYLTRANSFERASE_MYCOLYLTRANSFERASE AG85A"/>
    <property type="match status" value="1"/>
</dbReference>
<dbReference type="GO" id="GO:0016747">
    <property type="term" value="F:acyltransferase activity, transferring groups other than amino-acyl groups"/>
    <property type="evidence" value="ECO:0007669"/>
    <property type="project" value="TreeGrafter"/>
</dbReference>
<dbReference type="eggNOG" id="COG2382">
    <property type="taxonomic scope" value="Bacteria"/>
</dbReference>
<dbReference type="Gene3D" id="2.60.40.10">
    <property type="entry name" value="Immunoglobulins"/>
    <property type="match status" value="1"/>
</dbReference>
<evidence type="ECO:0000313" key="4">
    <source>
        <dbReference type="EMBL" id="MFD3223964.1"/>
    </source>
</evidence>
<dbReference type="RefSeq" id="WP_013577344.1">
    <property type="nucleotide sequence ID" value="NC_015061.1"/>
</dbReference>
<name>A0A0H3FEB8_RAHSY</name>
<dbReference type="KEGG" id="rah:Rahaq_4068"/>
<dbReference type="OrthoDB" id="9784036at2"/>
<dbReference type="Proteomes" id="UP000007257">
    <property type="component" value="Chromosome"/>
</dbReference>
<dbReference type="AlphaFoldDB" id="A0A0H3FEB8"/>
<dbReference type="Proteomes" id="UP001598201">
    <property type="component" value="Unassembled WGS sequence"/>
</dbReference>
<dbReference type="Pfam" id="PF00756">
    <property type="entry name" value="Esterase"/>
    <property type="match status" value="1"/>
</dbReference>
<dbReference type="SUPFAM" id="SSF81296">
    <property type="entry name" value="E set domains"/>
    <property type="match status" value="1"/>
</dbReference>
<dbReference type="Gene3D" id="3.40.50.1820">
    <property type="entry name" value="alpha/beta hydrolase"/>
    <property type="match status" value="1"/>
</dbReference>
<reference evidence="4 6" key="3">
    <citation type="submission" date="2024-09" db="EMBL/GenBank/DDBJ databases">
        <title>Genomes of Rahnella.</title>
        <authorList>
            <person name="Mnguni F.C."/>
            <person name="Shin G.Y."/>
            <person name="Coutinho T."/>
        </authorList>
    </citation>
    <scope>NUCLEOTIDE SEQUENCE [LARGE SCALE GENOMIC DNA]</scope>
    <source>
        <strain evidence="4 6">20WA0057</strain>
    </source>
</reference>
<dbReference type="EMBL" id="CP002505">
    <property type="protein sequence ID" value="ADW75656.1"/>
    <property type="molecule type" value="Genomic_DNA"/>
</dbReference>
<feature type="domain" description="Glycoside hydrolase family 13 N-terminal" evidence="2">
    <location>
        <begin position="51"/>
        <end position="106"/>
    </location>
</feature>
<proteinExistence type="predicted"/>
<feature type="signal peptide" evidence="1">
    <location>
        <begin position="1"/>
        <end position="26"/>
    </location>
</feature>
<dbReference type="HOGENOM" id="CLU_037618_2_1_6"/>
<dbReference type="SUPFAM" id="SSF53474">
    <property type="entry name" value="alpha/beta-Hydrolases"/>
    <property type="match status" value="1"/>
</dbReference>
<feature type="chain" id="PRO_5002609018" evidence="1">
    <location>
        <begin position="27"/>
        <end position="393"/>
    </location>
</feature>
<dbReference type="InterPro" id="IPR050583">
    <property type="entry name" value="Mycobacterial_A85_antigen"/>
</dbReference>
<dbReference type="InterPro" id="IPR029058">
    <property type="entry name" value="AB_hydrolase_fold"/>
</dbReference>
<dbReference type="Pfam" id="PF02922">
    <property type="entry name" value="CBM_48"/>
    <property type="match status" value="1"/>
</dbReference>
<evidence type="ECO:0000259" key="2">
    <source>
        <dbReference type="Pfam" id="PF02922"/>
    </source>
</evidence>
<evidence type="ECO:0000313" key="5">
    <source>
        <dbReference type="Proteomes" id="UP000007257"/>
    </source>
</evidence>
<dbReference type="EMBL" id="JBHUCJ010000019">
    <property type="protein sequence ID" value="MFD3223964.1"/>
    <property type="molecule type" value="Genomic_DNA"/>
</dbReference>
<dbReference type="PANTHER" id="PTHR48098">
    <property type="entry name" value="ENTEROCHELIN ESTERASE-RELATED"/>
    <property type="match status" value="1"/>
</dbReference>
<evidence type="ECO:0000256" key="1">
    <source>
        <dbReference type="SAM" id="SignalP"/>
    </source>
</evidence>
<organism evidence="3 5">
    <name type="scientific">Rahnella sp. (strain Y9602)</name>
    <dbReference type="NCBI Taxonomy" id="2703885"/>
    <lineage>
        <taxon>Bacteria</taxon>
        <taxon>Pseudomonadati</taxon>
        <taxon>Pseudomonadota</taxon>
        <taxon>Gammaproteobacteria</taxon>
        <taxon>Enterobacterales</taxon>
        <taxon>Yersiniaceae</taxon>
        <taxon>Rahnella</taxon>
    </lineage>
</organism>
<dbReference type="GeneID" id="95419657"/>
<protein>
    <submittedName>
        <fullName evidence="4">Alpha/beta hydrolase-fold protein</fullName>
    </submittedName>
    <submittedName>
        <fullName evidence="3">Glycoside hydrolase family 13 domain protein</fullName>
    </submittedName>
</protein>
<keyword evidence="6" id="KW-1185">Reference proteome</keyword>
<dbReference type="GO" id="GO:0004553">
    <property type="term" value="F:hydrolase activity, hydrolyzing O-glycosyl compounds"/>
    <property type="evidence" value="ECO:0007669"/>
    <property type="project" value="InterPro"/>
</dbReference>
<reference evidence="5" key="1">
    <citation type="submission" date="2011-01" db="EMBL/GenBank/DDBJ databases">
        <title>Complete sequence of chromosome of Rahnella sp. Y9602.</title>
        <authorList>
            <consortium name="US DOE Joint Genome Institute"/>
            <person name="Lucas S."/>
            <person name="Copeland A."/>
            <person name="Lapidus A."/>
            <person name="Cheng J.-F."/>
            <person name="Goodwin L."/>
            <person name="Pitluck S."/>
            <person name="Lu M."/>
            <person name="Detter J.C."/>
            <person name="Han C."/>
            <person name="Tapia R."/>
            <person name="Land M."/>
            <person name="Hauser L."/>
            <person name="Kyrpides N."/>
            <person name="Ivanova N."/>
            <person name="Ovchinnikova G."/>
            <person name="Pagani I."/>
            <person name="Sobecky P.A."/>
            <person name="Martinez R.J."/>
            <person name="Woyke T."/>
        </authorList>
    </citation>
    <scope>NUCLEOTIDE SEQUENCE [LARGE SCALE GENOMIC DNA]</scope>
    <source>
        <strain evidence="5">Y9602</strain>
    </source>
</reference>
<dbReference type="GO" id="GO:0005975">
    <property type="term" value="P:carbohydrate metabolic process"/>
    <property type="evidence" value="ECO:0007669"/>
    <property type="project" value="InterPro"/>
</dbReference>
<dbReference type="InterPro" id="IPR004193">
    <property type="entry name" value="Glyco_hydro_13_N"/>
</dbReference>
<evidence type="ECO:0000313" key="6">
    <source>
        <dbReference type="Proteomes" id="UP001598201"/>
    </source>
</evidence>
<keyword evidence="3" id="KW-0378">Hydrolase</keyword>
<evidence type="ECO:0000313" key="3">
    <source>
        <dbReference type="EMBL" id="ADW75656.1"/>
    </source>
</evidence>
<keyword evidence="1" id="KW-0732">Signal</keyword>
<dbReference type="CDD" id="cd11294">
    <property type="entry name" value="E_set_Esterase_like_N"/>
    <property type="match status" value="1"/>
</dbReference>
<reference evidence="3 5" key="2">
    <citation type="journal article" date="2012" name="J. Bacteriol.">
        <title>Complete Genome Sequence of Rahnella sp. Strain Y9602, a Gammaproteobacterium Isolate from Metal- and Radionuclide-Contaminated Soil.</title>
        <authorList>
            <person name="Martinez R.J."/>
            <person name="Bruce D."/>
            <person name="Detter C."/>
            <person name="Goodwin L.A."/>
            <person name="Han J."/>
            <person name="Han C.S."/>
            <person name="Held B."/>
            <person name="Land M.L."/>
            <person name="Mikhailova N."/>
            <person name="Nolan M."/>
            <person name="Pennacchio L."/>
            <person name="Pitluck S."/>
            <person name="Tapia R."/>
            <person name="Woyke T."/>
            <person name="Sobecky P.A."/>
        </authorList>
    </citation>
    <scope>NUCLEOTIDE SEQUENCE [LARGE SCALE GENOMIC DNA]</scope>
    <source>
        <strain evidence="3 5">Y9602</strain>
    </source>
</reference>
<dbReference type="InterPro" id="IPR000801">
    <property type="entry name" value="Esterase-like"/>
</dbReference>
<gene>
    <name evidence="3" type="ordered locus">Rahaq_4068</name>
    <name evidence="4" type="ORF">ACFPK4_10490</name>
</gene>
<dbReference type="InterPro" id="IPR013783">
    <property type="entry name" value="Ig-like_fold"/>
</dbReference>
<dbReference type="InterPro" id="IPR014756">
    <property type="entry name" value="Ig_E-set"/>
</dbReference>
<accession>A0A0H3FEB8</accession>